<evidence type="ECO:0000313" key="2">
    <source>
        <dbReference type="Proteomes" id="UP000265520"/>
    </source>
</evidence>
<dbReference type="EMBL" id="LXQA010594056">
    <property type="protein sequence ID" value="MCI61126.1"/>
    <property type="molecule type" value="Genomic_DNA"/>
</dbReference>
<accession>A0A392TLW4</accession>
<proteinExistence type="predicted"/>
<comment type="caution">
    <text evidence="1">The sequence shown here is derived from an EMBL/GenBank/DDBJ whole genome shotgun (WGS) entry which is preliminary data.</text>
</comment>
<reference evidence="1 2" key="1">
    <citation type="journal article" date="2018" name="Front. Plant Sci.">
        <title>Red Clover (Trifolium pratense) and Zigzag Clover (T. medium) - A Picture of Genomic Similarities and Differences.</title>
        <authorList>
            <person name="Dluhosova J."/>
            <person name="Istvanek J."/>
            <person name="Nedelnik J."/>
            <person name="Repkova J."/>
        </authorList>
    </citation>
    <scope>NUCLEOTIDE SEQUENCE [LARGE SCALE GENOMIC DNA]</scope>
    <source>
        <strain evidence="2">cv. 10/8</strain>
        <tissue evidence="1">Leaf</tissue>
    </source>
</reference>
<dbReference type="AlphaFoldDB" id="A0A392TLW4"/>
<dbReference type="Proteomes" id="UP000265520">
    <property type="component" value="Unassembled WGS sequence"/>
</dbReference>
<evidence type="ECO:0000313" key="1">
    <source>
        <dbReference type="EMBL" id="MCI61126.1"/>
    </source>
</evidence>
<protein>
    <submittedName>
        <fullName evidence="1">Uncharacterized protein</fullName>
    </submittedName>
</protein>
<name>A0A392TLW4_9FABA</name>
<feature type="non-terminal residue" evidence="1">
    <location>
        <position position="1"/>
    </location>
</feature>
<keyword evidence="2" id="KW-1185">Reference proteome</keyword>
<sequence length="52" mass="5650">VLLVQGTRVLQSLSTSTICGTTHQDEGNLTTFPYFYGDILAVTLIELPNTAH</sequence>
<organism evidence="1 2">
    <name type="scientific">Trifolium medium</name>
    <dbReference type="NCBI Taxonomy" id="97028"/>
    <lineage>
        <taxon>Eukaryota</taxon>
        <taxon>Viridiplantae</taxon>
        <taxon>Streptophyta</taxon>
        <taxon>Embryophyta</taxon>
        <taxon>Tracheophyta</taxon>
        <taxon>Spermatophyta</taxon>
        <taxon>Magnoliopsida</taxon>
        <taxon>eudicotyledons</taxon>
        <taxon>Gunneridae</taxon>
        <taxon>Pentapetalae</taxon>
        <taxon>rosids</taxon>
        <taxon>fabids</taxon>
        <taxon>Fabales</taxon>
        <taxon>Fabaceae</taxon>
        <taxon>Papilionoideae</taxon>
        <taxon>50 kb inversion clade</taxon>
        <taxon>NPAAA clade</taxon>
        <taxon>Hologalegina</taxon>
        <taxon>IRL clade</taxon>
        <taxon>Trifolieae</taxon>
        <taxon>Trifolium</taxon>
    </lineage>
</organism>